<organism evidence="2 3">
    <name type="scientific">Pseudallescheria apiosperma</name>
    <name type="common">Scedosporium apiospermum</name>
    <dbReference type="NCBI Taxonomy" id="563466"/>
    <lineage>
        <taxon>Eukaryota</taxon>
        <taxon>Fungi</taxon>
        <taxon>Dikarya</taxon>
        <taxon>Ascomycota</taxon>
        <taxon>Pezizomycotina</taxon>
        <taxon>Sordariomycetes</taxon>
        <taxon>Hypocreomycetidae</taxon>
        <taxon>Microascales</taxon>
        <taxon>Microascaceae</taxon>
        <taxon>Scedosporium</taxon>
    </lineage>
</organism>
<evidence type="ECO:0000313" key="3">
    <source>
        <dbReference type="Proteomes" id="UP000028545"/>
    </source>
</evidence>
<dbReference type="KEGG" id="sapo:SAPIO_CDS7817"/>
<protein>
    <recommendedName>
        <fullName evidence="1">NYN domain-containing protein</fullName>
    </recommendedName>
</protein>
<dbReference type="HOGENOM" id="CLU_1435192_0_0_1"/>
<dbReference type="GeneID" id="27726889"/>
<dbReference type="Pfam" id="PF01936">
    <property type="entry name" value="NYN"/>
    <property type="match status" value="1"/>
</dbReference>
<accession>A0A084G0R3</accession>
<evidence type="ECO:0000259" key="1">
    <source>
        <dbReference type="Pfam" id="PF01936"/>
    </source>
</evidence>
<dbReference type="EMBL" id="JOWA01000111">
    <property type="protein sequence ID" value="KEZ40925.1"/>
    <property type="molecule type" value="Genomic_DNA"/>
</dbReference>
<proteinExistence type="predicted"/>
<dbReference type="OrthoDB" id="2311180at2759"/>
<dbReference type="AlphaFoldDB" id="A0A084G0R3"/>
<dbReference type="GO" id="GO:0004540">
    <property type="term" value="F:RNA nuclease activity"/>
    <property type="evidence" value="ECO:0007669"/>
    <property type="project" value="InterPro"/>
</dbReference>
<name>A0A084G0R3_PSEDA</name>
<dbReference type="InterPro" id="IPR021139">
    <property type="entry name" value="NYN"/>
</dbReference>
<dbReference type="Gene3D" id="3.40.50.1010">
    <property type="entry name" value="5'-nuclease"/>
    <property type="match status" value="1"/>
</dbReference>
<sequence length="189" mass="21390">MDPRTKDLTVLLEKSDLTDEQKTFTLNVNLYGSKPPPVDTVWRAIESHDVKVNTSLRSKWTGREKEVDGKIIGDSIDDMWKDLSASRASVFIIVSGDRDLDVAVQKITENGFRVHIWSWDIGLAAVYKRREGSGVLVHYLDNFINRIGLNHTVFRIDRNAIDLHSLVVMDALSEADGSRHFVPFTVPDL</sequence>
<gene>
    <name evidence="2" type="ORF">SAPIO_CDS7817</name>
</gene>
<evidence type="ECO:0000313" key="2">
    <source>
        <dbReference type="EMBL" id="KEZ40925.1"/>
    </source>
</evidence>
<dbReference type="RefSeq" id="XP_016640724.1">
    <property type="nucleotide sequence ID" value="XM_016789607.1"/>
</dbReference>
<feature type="domain" description="NYN" evidence="1">
    <location>
        <begin position="28"/>
        <end position="119"/>
    </location>
</feature>
<reference evidence="2 3" key="1">
    <citation type="journal article" date="2014" name="Genome Announc.">
        <title>Draft genome sequence of the pathogenic fungus Scedosporium apiospermum.</title>
        <authorList>
            <person name="Vandeputte P."/>
            <person name="Ghamrawi S."/>
            <person name="Rechenmann M."/>
            <person name="Iltis A."/>
            <person name="Giraud S."/>
            <person name="Fleury M."/>
            <person name="Thornton C."/>
            <person name="Delhaes L."/>
            <person name="Meyer W."/>
            <person name="Papon N."/>
            <person name="Bouchara J.P."/>
        </authorList>
    </citation>
    <scope>NUCLEOTIDE SEQUENCE [LARGE SCALE GENOMIC DNA]</scope>
    <source>
        <strain evidence="2 3">IHEM 14462</strain>
    </source>
</reference>
<dbReference type="Proteomes" id="UP000028545">
    <property type="component" value="Unassembled WGS sequence"/>
</dbReference>
<comment type="caution">
    <text evidence="2">The sequence shown here is derived from an EMBL/GenBank/DDBJ whole genome shotgun (WGS) entry which is preliminary data.</text>
</comment>
<keyword evidence="3" id="KW-1185">Reference proteome</keyword>
<dbReference type="VEuPathDB" id="FungiDB:SAPIO_CDS7817"/>